<dbReference type="Proteomes" id="UP000182829">
    <property type="component" value="Unassembled WGS sequence"/>
</dbReference>
<keyword evidence="2" id="KW-0489">Methyltransferase</keyword>
<dbReference type="AlphaFoldDB" id="A0A1I3NB10"/>
<evidence type="ECO:0000313" key="2">
    <source>
        <dbReference type="EMBL" id="SFJ06337.1"/>
    </source>
</evidence>
<dbReference type="OMA" id="AYYGPDE"/>
<proteinExistence type="predicted"/>
<dbReference type="OrthoDB" id="6243at2157"/>
<protein>
    <submittedName>
        <fullName evidence="2">Methyltransferase domain-containing protein</fullName>
    </submittedName>
</protein>
<name>A0A1I3NB10_9EURY</name>
<evidence type="ECO:0000259" key="1">
    <source>
        <dbReference type="Pfam" id="PF13649"/>
    </source>
</evidence>
<dbReference type="GeneID" id="14209688"/>
<dbReference type="GO" id="GO:0032259">
    <property type="term" value="P:methylation"/>
    <property type="evidence" value="ECO:0007669"/>
    <property type="project" value="UniProtKB-KW"/>
</dbReference>
<feature type="domain" description="Methyltransferase" evidence="1">
    <location>
        <begin position="48"/>
        <end position="140"/>
    </location>
</feature>
<keyword evidence="2" id="KW-0808">Transferase</keyword>
<reference evidence="2 3" key="1">
    <citation type="submission" date="2016-10" db="EMBL/GenBank/DDBJ databases">
        <authorList>
            <person name="de Groot N.N."/>
        </authorList>
    </citation>
    <scope>NUCLEOTIDE SEQUENCE [LARGE SCALE GENOMIC DNA]</scope>
    <source>
        <strain evidence="2 3">SP2</strain>
    </source>
</reference>
<dbReference type="Gene3D" id="3.40.50.150">
    <property type="entry name" value="Vaccinia Virus protein VP39"/>
    <property type="match status" value="1"/>
</dbReference>
<dbReference type="CDD" id="cd02440">
    <property type="entry name" value="AdoMet_MTases"/>
    <property type="match status" value="1"/>
</dbReference>
<dbReference type="EMBL" id="FORO01000013">
    <property type="protein sequence ID" value="SFJ06337.1"/>
    <property type="molecule type" value="Genomic_DNA"/>
</dbReference>
<organism evidence="2 3">
    <name type="scientific">Natronobacterium gregoryi</name>
    <dbReference type="NCBI Taxonomy" id="44930"/>
    <lineage>
        <taxon>Archaea</taxon>
        <taxon>Methanobacteriati</taxon>
        <taxon>Methanobacteriota</taxon>
        <taxon>Stenosarchaea group</taxon>
        <taxon>Halobacteria</taxon>
        <taxon>Halobacteriales</taxon>
        <taxon>Natrialbaceae</taxon>
        <taxon>Natronobacterium</taxon>
    </lineage>
</organism>
<dbReference type="SUPFAM" id="SSF53335">
    <property type="entry name" value="S-adenosyl-L-methionine-dependent methyltransferases"/>
    <property type="match status" value="1"/>
</dbReference>
<accession>A0A1I3NB10</accession>
<sequence length="199" mass="22963">MDSTDTRHEWAKRSGEYSPEYYAYYGPDETSETVRRLLERFVGRDAAVLELGCSSGRHLAHLCDHGFDELAGIEINDDAFDVMERTYPDLAAEGTFYARAIEDVVTEFDEDRFDAIYSVETLQHLHPEVEWLFDELSRVTADLLVTVENEGDEKQTDETYVDDGLPLYYRDWGRVFTETGFDQVTVESGKRDTVRAFRL</sequence>
<dbReference type="RefSeq" id="WP_005578124.1">
    <property type="nucleotide sequence ID" value="NZ_FORO01000013.1"/>
</dbReference>
<dbReference type="InterPro" id="IPR029063">
    <property type="entry name" value="SAM-dependent_MTases_sf"/>
</dbReference>
<evidence type="ECO:0000313" key="3">
    <source>
        <dbReference type="Proteomes" id="UP000182829"/>
    </source>
</evidence>
<dbReference type="InterPro" id="IPR041698">
    <property type="entry name" value="Methyltransf_25"/>
</dbReference>
<dbReference type="GO" id="GO:0008168">
    <property type="term" value="F:methyltransferase activity"/>
    <property type="evidence" value="ECO:0007669"/>
    <property type="project" value="UniProtKB-KW"/>
</dbReference>
<dbReference type="Pfam" id="PF13649">
    <property type="entry name" value="Methyltransf_25"/>
    <property type="match status" value="1"/>
</dbReference>
<gene>
    <name evidence="2" type="ORF">SAMN05443661_11311</name>
</gene>